<keyword evidence="10" id="KW-1185">Reference proteome</keyword>
<evidence type="ECO:0000256" key="8">
    <source>
        <dbReference type="SAM" id="Phobius"/>
    </source>
</evidence>
<evidence type="ECO:0000313" key="9">
    <source>
        <dbReference type="EMBL" id="KAK7846889.1"/>
    </source>
</evidence>
<keyword evidence="6" id="KW-0408">Iron</keyword>
<dbReference type="EMBL" id="PKMF04000148">
    <property type="protein sequence ID" value="KAK7846889.1"/>
    <property type="molecule type" value="Genomic_DNA"/>
</dbReference>
<keyword evidence="8" id="KW-1133">Transmembrane helix</keyword>
<keyword evidence="3" id="KW-0349">Heme</keyword>
<dbReference type="PANTHER" id="PTHR47944">
    <property type="entry name" value="CYTOCHROME P450 98A9"/>
    <property type="match status" value="1"/>
</dbReference>
<evidence type="ECO:0000256" key="4">
    <source>
        <dbReference type="ARBA" id="ARBA00022723"/>
    </source>
</evidence>
<dbReference type="InterPro" id="IPR002401">
    <property type="entry name" value="Cyt_P450_E_grp-I"/>
</dbReference>
<feature type="transmembrane region" description="Helical" evidence="8">
    <location>
        <begin position="6"/>
        <end position="25"/>
    </location>
</feature>
<dbReference type="SUPFAM" id="SSF48264">
    <property type="entry name" value="Cytochrome P450"/>
    <property type="match status" value="1"/>
</dbReference>
<keyword evidence="4" id="KW-0479">Metal-binding</keyword>
<dbReference type="GO" id="GO:0020037">
    <property type="term" value="F:heme binding"/>
    <property type="evidence" value="ECO:0007669"/>
    <property type="project" value="InterPro"/>
</dbReference>
<organism evidence="9 10">
    <name type="scientific">Quercus suber</name>
    <name type="common">Cork oak</name>
    <dbReference type="NCBI Taxonomy" id="58331"/>
    <lineage>
        <taxon>Eukaryota</taxon>
        <taxon>Viridiplantae</taxon>
        <taxon>Streptophyta</taxon>
        <taxon>Embryophyta</taxon>
        <taxon>Tracheophyta</taxon>
        <taxon>Spermatophyta</taxon>
        <taxon>Magnoliopsida</taxon>
        <taxon>eudicotyledons</taxon>
        <taxon>Gunneridae</taxon>
        <taxon>Pentapetalae</taxon>
        <taxon>rosids</taxon>
        <taxon>fabids</taxon>
        <taxon>Fagales</taxon>
        <taxon>Fagaceae</taxon>
        <taxon>Quercus</taxon>
    </lineage>
</organism>
<dbReference type="PRINTS" id="PR00463">
    <property type="entry name" value="EP450I"/>
</dbReference>
<evidence type="ECO:0000313" key="10">
    <source>
        <dbReference type="Proteomes" id="UP000237347"/>
    </source>
</evidence>
<dbReference type="Pfam" id="PF00067">
    <property type="entry name" value="p450"/>
    <property type="match status" value="1"/>
</dbReference>
<evidence type="ECO:0000256" key="2">
    <source>
        <dbReference type="ARBA" id="ARBA00010617"/>
    </source>
</evidence>
<comment type="similarity">
    <text evidence="2">Belongs to the cytochrome P450 family.</text>
</comment>
<dbReference type="GO" id="GO:0004497">
    <property type="term" value="F:monooxygenase activity"/>
    <property type="evidence" value="ECO:0007669"/>
    <property type="project" value="UniProtKB-KW"/>
</dbReference>
<evidence type="ECO:0000256" key="7">
    <source>
        <dbReference type="ARBA" id="ARBA00023033"/>
    </source>
</evidence>
<name>A0AAW0L7Z1_QUESU</name>
<evidence type="ECO:0000256" key="1">
    <source>
        <dbReference type="ARBA" id="ARBA00001971"/>
    </source>
</evidence>
<dbReference type="PANTHER" id="PTHR47944:SF5">
    <property type="entry name" value="CYTOCHROME P450 71A1-LIKE"/>
    <property type="match status" value="1"/>
</dbReference>
<keyword evidence="8" id="KW-0472">Membrane</keyword>
<dbReference type="Proteomes" id="UP000237347">
    <property type="component" value="Unassembled WGS sequence"/>
</dbReference>
<comment type="cofactor">
    <cofactor evidence="1">
        <name>heme</name>
        <dbReference type="ChEBI" id="CHEBI:30413"/>
    </cofactor>
</comment>
<protein>
    <submittedName>
        <fullName evidence="9">4-hydroxyphenylacetaldehyde oxime monooxygenase</fullName>
    </submittedName>
</protein>
<sequence>MESSSSWALIAMASLAALAFLSKLLPFKSRQLKFPPGPKPWPIIGNLNLVGSHAPKSLHILAQKYGPIMQLKIGSFPVVVASSAEMAKEFLKTHDHHLSYNYLNVTWAPAGPYWRQGRKIYSELLNSKRLDSYQYIRVEEMRAFMSRLCTLSGTGKPLKLKDHLFVHTLNIISRVVFGKNCVSSESKNETSIVTHEVMKSC</sequence>
<keyword evidence="8" id="KW-0812">Transmembrane</keyword>
<evidence type="ECO:0000256" key="6">
    <source>
        <dbReference type="ARBA" id="ARBA00023004"/>
    </source>
</evidence>
<evidence type="ECO:0000256" key="5">
    <source>
        <dbReference type="ARBA" id="ARBA00023002"/>
    </source>
</evidence>
<keyword evidence="5" id="KW-0560">Oxidoreductase</keyword>
<reference evidence="9 10" key="1">
    <citation type="journal article" date="2018" name="Sci. Data">
        <title>The draft genome sequence of cork oak.</title>
        <authorList>
            <person name="Ramos A.M."/>
            <person name="Usie A."/>
            <person name="Barbosa P."/>
            <person name="Barros P.M."/>
            <person name="Capote T."/>
            <person name="Chaves I."/>
            <person name="Simoes F."/>
            <person name="Abreu I."/>
            <person name="Carrasquinho I."/>
            <person name="Faro C."/>
            <person name="Guimaraes J.B."/>
            <person name="Mendonca D."/>
            <person name="Nobrega F."/>
            <person name="Rodrigues L."/>
            <person name="Saibo N.J.M."/>
            <person name="Varela M.C."/>
            <person name="Egas C."/>
            <person name="Matos J."/>
            <person name="Miguel C.M."/>
            <person name="Oliveira M.M."/>
            <person name="Ricardo C.P."/>
            <person name="Goncalves S."/>
        </authorList>
    </citation>
    <scope>NUCLEOTIDE SEQUENCE [LARGE SCALE GENOMIC DNA]</scope>
    <source>
        <strain evidence="10">cv. HL8</strain>
    </source>
</reference>
<accession>A0AAW0L7Z1</accession>
<dbReference type="Gene3D" id="1.10.630.10">
    <property type="entry name" value="Cytochrome P450"/>
    <property type="match status" value="1"/>
</dbReference>
<dbReference type="GO" id="GO:0005506">
    <property type="term" value="F:iron ion binding"/>
    <property type="evidence" value="ECO:0007669"/>
    <property type="project" value="InterPro"/>
</dbReference>
<dbReference type="InterPro" id="IPR036396">
    <property type="entry name" value="Cyt_P450_sf"/>
</dbReference>
<keyword evidence="7 9" id="KW-0503">Monooxygenase</keyword>
<comment type="caution">
    <text evidence="9">The sequence shown here is derived from an EMBL/GenBank/DDBJ whole genome shotgun (WGS) entry which is preliminary data.</text>
</comment>
<dbReference type="InterPro" id="IPR001128">
    <property type="entry name" value="Cyt_P450"/>
</dbReference>
<dbReference type="AlphaFoldDB" id="A0AAW0L7Z1"/>
<evidence type="ECO:0000256" key="3">
    <source>
        <dbReference type="ARBA" id="ARBA00022617"/>
    </source>
</evidence>
<proteinExistence type="inferred from homology"/>
<dbReference type="GO" id="GO:0016705">
    <property type="term" value="F:oxidoreductase activity, acting on paired donors, with incorporation or reduction of molecular oxygen"/>
    <property type="evidence" value="ECO:0007669"/>
    <property type="project" value="InterPro"/>
</dbReference>
<gene>
    <name evidence="9" type="primary">CYP71E1</name>
    <name evidence="9" type="ORF">CFP56_007263</name>
</gene>